<gene>
    <name evidence="4" type="primary">truA</name>
    <name evidence="9" type="ORF">SCAL_001553</name>
</gene>
<reference evidence="9" key="1">
    <citation type="submission" date="2016-05" db="EMBL/GenBank/DDBJ databases">
        <title>Microbial consortia oxidize butane by reversing methanogenesis.</title>
        <authorList>
            <person name="Laso-Perez R."/>
            <person name="Richter M."/>
            <person name="Wegener G."/>
            <person name="Musat F."/>
        </authorList>
    </citation>
    <scope>NUCLEOTIDE SEQUENCE [LARGE SCALE GENOMIC DNA]</scope>
    <source>
        <strain evidence="9">BOX2</strain>
    </source>
</reference>
<dbReference type="PANTHER" id="PTHR11142">
    <property type="entry name" value="PSEUDOURIDYLATE SYNTHASE"/>
    <property type="match status" value="1"/>
</dbReference>
<dbReference type="GO" id="GO:0160147">
    <property type="term" value="F:tRNA pseudouridine(38-40) synthase activity"/>
    <property type="evidence" value="ECO:0007669"/>
    <property type="project" value="UniProtKB-EC"/>
</dbReference>
<comment type="catalytic activity">
    <reaction evidence="4 7">
        <text>uridine(38/39/40) in tRNA = pseudouridine(38/39/40) in tRNA</text>
        <dbReference type="Rhea" id="RHEA:22376"/>
        <dbReference type="Rhea" id="RHEA-COMP:10085"/>
        <dbReference type="Rhea" id="RHEA-COMP:10087"/>
        <dbReference type="ChEBI" id="CHEBI:65314"/>
        <dbReference type="ChEBI" id="CHEBI:65315"/>
        <dbReference type="EC" id="5.4.99.12"/>
    </reaction>
</comment>
<protein>
    <recommendedName>
        <fullName evidence="4">tRNA pseudouridine synthase A</fullName>
        <ecNumber evidence="4">5.4.99.12</ecNumber>
    </recommendedName>
    <alternativeName>
        <fullName evidence="4">tRNA pseudouridine(38-40) synthase</fullName>
    </alternativeName>
    <alternativeName>
        <fullName evidence="4">tRNA pseudouridylate synthase I</fullName>
    </alternativeName>
    <alternativeName>
        <fullName evidence="4">tRNA-uridine isomerase I</fullName>
    </alternativeName>
</protein>
<dbReference type="InterPro" id="IPR020095">
    <property type="entry name" value="PsdUridine_synth_TruA_C"/>
</dbReference>
<dbReference type="SUPFAM" id="SSF55120">
    <property type="entry name" value="Pseudouridine synthase"/>
    <property type="match status" value="1"/>
</dbReference>
<dbReference type="STRING" id="1838285.SCAL_001553"/>
<dbReference type="PIRSF" id="PIRSF001430">
    <property type="entry name" value="tRNA_psdUrid_synth"/>
    <property type="match status" value="1"/>
</dbReference>
<comment type="caution">
    <text evidence="9">The sequence shown here is derived from an EMBL/GenBank/DDBJ whole genome shotgun (WGS) entry which is preliminary data.</text>
</comment>
<dbReference type="Gene3D" id="3.30.70.580">
    <property type="entry name" value="Pseudouridine synthase I, catalytic domain, N-terminal subdomain"/>
    <property type="match status" value="1"/>
</dbReference>
<dbReference type="Pfam" id="PF01416">
    <property type="entry name" value="PseudoU_synth_1"/>
    <property type="match status" value="1"/>
</dbReference>
<sequence length="269" mass="30448">MVRLALKVGYIGSAYHGFQIQPDLPTVEGKLCEGLESSGVISDRRASRFISAGRTDRGVHAFGQVVAFDTDNYRLAVPRIINTFLPEDIWVWARSEVDSSFDPRRDALSREYRYILYAGSLEIERMKEASKILIGRHDFASFSKRGDELTTIRDVHKIDLKMQNDLIIFDISADAFLWQMVRRIVAALALVGSGEKDSDWLEGLLNSKTSTIAPAPAYGLILRGVSYRDLKFEVDRYVCDRMVSALSERFEHYAVLKGVMDGMRNNKLI</sequence>
<comment type="caution">
    <text evidence="4">Lacks conserved residue(s) required for the propagation of feature annotation.</text>
</comment>
<proteinExistence type="inferred from homology"/>
<dbReference type="PANTHER" id="PTHR11142:SF0">
    <property type="entry name" value="TRNA PSEUDOURIDINE SYNTHASE-LIKE 1"/>
    <property type="match status" value="1"/>
</dbReference>
<accession>A0A1F2P824</accession>
<feature type="binding site" evidence="4 6">
    <location>
        <position position="112"/>
    </location>
    <ligand>
        <name>substrate</name>
    </ligand>
</feature>
<evidence type="ECO:0000256" key="5">
    <source>
        <dbReference type="PIRSR" id="PIRSR001430-1"/>
    </source>
</evidence>
<comment type="function">
    <text evidence="4">Formation of pseudouridine at positions 38, 39 and 40 in the anticodon stem and loop of transfer RNAs.</text>
</comment>
<evidence type="ECO:0000256" key="4">
    <source>
        <dbReference type="HAMAP-Rule" id="MF_00171"/>
    </source>
</evidence>
<dbReference type="HAMAP" id="MF_00171">
    <property type="entry name" value="TruA"/>
    <property type="match status" value="1"/>
</dbReference>
<evidence type="ECO:0000256" key="6">
    <source>
        <dbReference type="PIRSR" id="PIRSR001430-2"/>
    </source>
</evidence>
<feature type="active site" description="Nucleophile" evidence="4 5">
    <location>
        <position position="56"/>
    </location>
</feature>
<comment type="similarity">
    <text evidence="1 4 7">Belongs to the tRNA pseudouridine synthase TruA family.</text>
</comment>
<dbReference type="GO" id="GO:0031119">
    <property type="term" value="P:tRNA pseudouridine synthesis"/>
    <property type="evidence" value="ECO:0007669"/>
    <property type="project" value="UniProtKB-UniRule"/>
</dbReference>
<dbReference type="AlphaFoldDB" id="A0A1F2P824"/>
<dbReference type="EC" id="5.4.99.12" evidence="4"/>
<keyword evidence="3 4" id="KW-0413">Isomerase</keyword>
<name>A0A1F2P824_9EURY</name>
<dbReference type="NCBIfam" id="TIGR00071">
    <property type="entry name" value="hisT_truA"/>
    <property type="match status" value="1"/>
</dbReference>
<organism evidence="9 10">
    <name type="scientific">Candidatus Syntropharchaeum caldarium</name>
    <dbReference type="NCBI Taxonomy" id="1838285"/>
    <lineage>
        <taxon>Archaea</taxon>
        <taxon>Methanobacteriati</taxon>
        <taxon>Methanobacteriota</taxon>
        <taxon>Stenosarchaea group</taxon>
        <taxon>Methanomicrobia</taxon>
        <taxon>Methanosarcinales</taxon>
        <taxon>ANME-2 cluster</taxon>
        <taxon>Candidatus Syntropharchaeum</taxon>
    </lineage>
</organism>
<dbReference type="PATRIC" id="fig|1838285.3.peg.1577"/>
<evidence type="ECO:0000313" key="10">
    <source>
        <dbReference type="Proteomes" id="UP000186940"/>
    </source>
</evidence>
<dbReference type="InterPro" id="IPR001406">
    <property type="entry name" value="PsdUridine_synth_TruA"/>
</dbReference>
<evidence type="ECO:0000256" key="3">
    <source>
        <dbReference type="ARBA" id="ARBA00023235"/>
    </source>
</evidence>
<evidence type="ECO:0000256" key="7">
    <source>
        <dbReference type="RuleBase" id="RU003792"/>
    </source>
</evidence>
<evidence type="ECO:0000256" key="2">
    <source>
        <dbReference type="ARBA" id="ARBA00022694"/>
    </source>
</evidence>
<evidence type="ECO:0000256" key="1">
    <source>
        <dbReference type="ARBA" id="ARBA00009375"/>
    </source>
</evidence>
<evidence type="ECO:0000259" key="8">
    <source>
        <dbReference type="Pfam" id="PF01416"/>
    </source>
</evidence>
<dbReference type="EMBL" id="LYOS01000005">
    <property type="protein sequence ID" value="OFV67284.1"/>
    <property type="molecule type" value="Genomic_DNA"/>
</dbReference>
<dbReference type="GO" id="GO:0003723">
    <property type="term" value="F:RNA binding"/>
    <property type="evidence" value="ECO:0007669"/>
    <property type="project" value="InterPro"/>
</dbReference>
<keyword evidence="10" id="KW-1185">Reference proteome</keyword>
<keyword evidence="2 4" id="KW-0819">tRNA processing</keyword>
<dbReference type="Proteomes" id="UP000186940">
    <property type="component" value="Unassembled WGS sequence"/>
</dbReference>
<feature type="domain" description="Pseudouridine synthase I TruA alpha/beta" evidence="8">
    <location>
        <begin position="129"/>
        <end position="227"/>
    </location>
</feature>
<evidence type="ECO:0000313" key="9">
    <source>
        <dbReference type="EMBL" id="OFV67284.1"/>
    </source>
</evidence>
<dbReference type="InterPro" id="IPR020094">
    <property type="entry name" value="TruA/RsuA/RluB/E/F_N"/>
</dbReference>
<dbReference type="InterPro" id="IPR020103">
    <property type="entry name" value="PsdUridine_synth_cat_dom_sf"/>
</dbReference>
<dbReference type="InterPro" id="IPR020097">
    <property type="entry name" value="PsdUridine_synth_TruA_a/b_dom"/>
</dbReference>
<dbReference type="Gene3D" id="3.30.70.660">
    <property type="entry name" value="Pseudouridine synthase I, catalytic domain, C-terminal subdomain"/>
    <property type="match status" value="1"/>
</dbReference>